<evidence type="ECO:0000313" key="2">
    <source>
        <dbReference type="EMBL" id="KAE9395139.1"/>
    </source>
</evidence>
<dbReference type="EMBL" id="ML769537">
    <property type="protein sequence ID" value="KAE9395139.1"/>
    <property type="molecule type" value="Genomic_DNA"/>
</dbReference>
<sequence>MPKVSPVTAPASRSNPTTHRQEWYCTVCTLKMSINNKPSHIAGNRHQKASQASTTVPGPTIPSKSDVHVQGTSVSPVTASTSTHRQPDHEWYCTVCTLRMNISSKPSHIAGKRHQKASQASTAVPGPIIPSESDVVQSTSVFPVTAPALTSTHCQPQPDRSKLSHITGKRHRKASQASTAVPGPTTPSESKSVRIPAGWWECDRCDRAPMKALNRDAHIKSKAHIATGKAPASKTTSTQQSRWYICVPCDKAVLKQERSSHEAGHGVGVGAGISRKIPTSTKLRRKDYYSGPFPSGREYDSSDPESDPDDPDEEDNDDSHSMTNSDVAGLLHDIDTAFGCLPGGGAYKESRQYYGPGKYDYY</sequence>
<evidence type="ECO:0000256" key="1">
    <source>
        <dbReference type="SAM" id="MobiDB-lite"/>
    </source>
</evidence>
<keyword evidence="3" id="KW-1185">Reference proteome</keyword>
<dbReference type="Proteomes" id="UP000799118">
    <property type="component" value="Unassembled WGS sequence"/>
</dbReference>
<reference evidence="2" key="1">
    <citation type="journal article" date="2019" name="Environ. Microbiol.">
        <title>Fungal ecological strategies reflected in gene transcription - a case study of two litter decomposers.</title>
        <authorList>
            <person name="Barbi F."/>
            <person name="Kohler A."/>
            <person name="Barry K."/>
            <person name="Baskaran P."/>
            <person name="Daum C."/>
            <person name="Fauchery L."/>
            <person name="Ihrmark K."/>
            <person name="Kuo A."/>
            <person name="LaButti K."/>
            <person name="Lipzen A."/>
            <person name="Morin E."/>
            <person name="Grigoriev I.V."/>
            <person name="Henrissat B."/>
            <person name="Lindahl B."/>
            <person name="Martin F."/>
        </authorList>
    </citation>
    <scope>NUCLEOTIDE SEQUENCE</scope>
    <source>
        <strain evidence="2">JB14</strain>
    </source>
</reference>
<feature type="compositionally biased region" description="Acidic residues" evidence="1">
    <location>
        <begin position="301"/>
        <end position="317"/>
    </location>
</feature>
<evidence type="ECO:0000313" key="3">
    <source>
        <dbReference type="Proteomes" id="UP000799118"/>
    </source>
</evidence>
<organism evidence="2 3">
    <name type="scientific">Gymnopus androsaceus JB14</name>
    <dbReference type="NCBI Taxonomy" id="1447944"/>
    <lineage>
        <taxon>Eukaryota</taxon>
        <taxon>Fungi</taxon>
        <taxon>Dikarya</taxon>
        <taxon>Basidiomycota</taxon>
        <taxon>Agaricomycotina</taxon>
        <taxon>Agaricomycetes</taxon>
        <taxon>Agaricomycetidae</taxon>
        <taxon>Agaricales</taxon>
        <taxon>Marasmiineae</taxon>
        <taxon>Omphalotaceae</taxon>
        <taxon>Gymnopus</taxon>
    </lineage>
</organism>
<dbReference type="AlphaFoldDB" id="A0A6A4HA31"/>
<dbReference type="OrthoDB" id="3061085at2759"/>
<name>A0A6A4HA31_9AGAR</name>
<feature type="region of interest" description="Disordered" evidence="1">
    <location>
        <begin position="49"/>
        <end position="71"/>
    </location>
</feature>
<proteinExistence type="predicted"/>
<feature type="region of interest" description="Disordered" evidence="1">
    <location>
        <begin position="284"/>
        <end position="328"/>
    </location>
</feature>
<protein>
    <recommendedName>
        <fullName evidence="4">U1-type domain-containing protein</fullName>
    </recommendedName>
</protein>
<accession>A0A6A4HA31</accession>
<evidence type="ECO:0008006" key="4">
    <source>
        <dbReference type="Google" id="ProtNLM"/>
    </source>
</evidence>
<gene>
    <name evidence="2" type="ORF">BT96DRAFT_161548</name>
</gene>
<feature type="region of interest" description="Disordered" evidence="1">
    <location>
        <begin position="149"/>
        <end position="193"/>
    </location>
</feature>